<comment type="caution">
    <text evidence="1">The sequence shown here is derived from an EMBL/GenBank/DDBJ whole genome shotgun (WGS) entry which is preliminary data.</text>
</comment>
<evidence type="ECO:0000313" key="1">
    <source>
        <dbReference type="EMBL" id="GAG79505.1"/>
    </source>
</evidence>
<reference evidence="1" key="1">
    <citation type="journal article" date="2014" name="Front. Microbiol.">
        <title>High frequency of phylogenetically diverse reductive dehalogenase-homologous genes in deep subseafloor sedimentary metagenomes.</title>
        <authorList>
            <person name="Kawai M."/>
            <person name="Futagami T."/>
            <person name="Toyoda A."/>
            <person name="Takaki Y."/>
            <person name="Nishi S."/>
            <person name="Hori S."/>
            <person name="Arai W."/>
            <person name="Tsubouchi T."/>
            <person name="Morono Y."/>
            <person name="Uchiyama I."/>
            <person name="Ito T."/>
            <person name="Fujiyama A."/>
            <person name="Inagaki F."/>
            <person name="Takami H."/>
        </authorList>
    </citation>
    <scope>NUCLEOTIDE SEQUENCE</scope>
    <source>
        <strain evidence="1">Expedition CK06-06</strain>
    </source>
</reference>
<proteinExistence type="predicted"/>
<dbReference type="GO" id="GO:0005524">
    <property type="term" value="F:ATP binding"/>
    <property type="evidence" value="ECO:0007669"/>
    <property type="project" value="InterPro"/>
</dbReference>
<sequence length="119" mass="12995">MNYNEVIPEETRKVYFFGKQNAEGNAKMVDLLGRRGIDYVEMTTLGIPIPPGFVISSTYCAEYEKLGGKWPLGLEEELKDNMAKAEAAMDAKLGDPSRPLLVSVQASPATTLGIRSLGL</sequence>
<dbReference type="Gene3D" id="3.30.1490.20">
    <property type="entry name" value="ATP-grasp fold, A domain"/>
    <property type="match status" value="1"/>
</dbReference>
<accession>X1AAM9</accession>
<protein>
    <submittedName>
        <fullName evidence="1">Uncharacterized protein</fullName>
    </submittedName>
</protein>
<dbReference type="InterPro" id="IPR010121">
    <property type="entry name" value="Pyruvate_phosphate_dikinase"/>
</dbReference>
<dbReference type="EMBL" id="BART01009674">
    <property type="protein sequence ID" value="GAG79505.1"/>
    <property type="molecule type" value="Genomic_DNA"/>
</dbReference>
<dbReference type="PANTHER" id="PTHR22931:SF9">
    <property type="entry name" value="PYRUVATE, PHOSPHATE DIKINASE 1, CHLOROPLASTIC"/>
    <property type="match status" value="1"/>
</dbReference>
<dbReference type="AlphaFoldDB" id="X1AAM9"/>
<dbReference type="GO" id="GO:0050242">
    <property type="term" value="F:pyruvate, phosphate dikinase activity"/>
    <property type="evidence" value="ECO:0007669"/>
    <property type="project" value="InterPro"/>
</dbReference>
<name>X1AAM9_9ZZZZ</name>
<dbReference type="InterPro" id="IPR013815">
    <property type="entry name" value="ATP_grasp_subdomain_1"/>
</dbReference>
<gene>
    <name evidence="1" type="ORF">S01H4_21371</name>
</gene>
<organism evidence="1">
    <name type="scientific">marine sediment metagenome</name>
    <dbReference type="NCBI Taxonomy" id="412755"/>
    <lineage>
        <taxon>unclassified sequences</taxon>
        <taxon>metagenomes</taxon>
        <taxon>ecological metagenomes</taxon>
    </lineage>
</organism>
<dbReference type="PANTHER" id="PTHR22931">
    <property type="entry name" value="PHOSPHOENOLPYRUVATE DIKINASE-RELATED"/>
    <property type="match status" value="1"/>
</dbReference>
<dbReference type="SUPFAM" id="SSF56059">
    <property type="entry name" value="Glutathione synthetase ATP-binding domain-like"/>
    <property type="match status" value="1"/>
</dbReference>